<gene>
    <name evidence="6" type="ORF">GCM10007891_20460</name>
</gene>
<protein>
    <submittedName>
        <fullName evidence="6">Cytochrome c</fullName>
    </submittedName>
</protein>
<dbReference type="InterPro" id="IPR036909">
    <property type="entry name" value="Cyt_c-like_dom_sf"/>
</dbReference>
<dbReference type="Pfam" id="PF13442">
    <property type="entry name" value="Cytochrome_CBB3"/>
    <property type="match status" value="1"/>
</dbReference>
<comment type="caution">
    <text evidence="6">The sequence shown here is derived from an EMBL/GenBank/DDBJ whole genome shotgun (WGS) entry which is preliminary data.</text>
</comment>
<dbReference type="EMBL" id="BSND01000005">
    <property type="protein sequence ID" value="GLQ00193.1"/>
    <property type="molecule type" value="Genomic_DNA"/>
</dbReference>
<feature type="domain" description="Cytochrome c" evidence="5">
    <location>
        <begin position="63"/>
        <end position="150"/>
    </location>
</feature>
<dbReference type="InterPro" id="IPR051459">
    <property type="entry name" value="Cytochrome_c-type_DH"/>
</dbReference>
<organism evidence="6 7">
    <name type="scientific">Methylophaga thalassica</name>
    <dbReference type="NCBI Taxonomy" id="40223"/>
    <lineage>
        <taxon>Bacteria</taxon>
        <taxon>Pseudomonadati</taxon>
        <taxon>Pseudomonadota</taxon>
        <taxon>Gammaproteobacteria</taxon>
        <taxon>Thiotrichales</taxon>
        <taxon>Piscirickettsiaceae</taxon>
        <taxon>Methylophaga</taxon>
    </lineage>
</organism>
<dbReference type="PANTHER" id="PTHR35008:SF8">
    <property type="entry name" value="ALCOHOL DEHYDROGENASE CYTOCHROME C SUBUNIT"/>
    <property type="match status" value="1"/>
</dbReference>
<dbReference type="SUPFAM" id="SSF46626">
    <property type="entry name" value="Cytochrome c"/>
    <property type="match status" value="1"/>
</dbReference>
<evidence type="ECO:0000259" key="5">
    <source>
        <dbReference type="PROSITE" id="PS51007"/>
    </source>
</evidence>
<dbReference type="Gene3D" id="1.10.760.10">
    <property type="entry name" value="Cytochrome c-like domain"/>
    <property type="match status" value="1"/>
</dbReference>
<dbReference type="Proteomes" id="UP001161423">
    <property type="component" value="Unassembled WGS sequence"/>
</dbReference>
<keyword evidence="2 4" id="KW-0479">Metal-binding</keyword>
<dbReference type="PANTHER" id="PTHR35008">
    <property type="entry name" value="BLL4482 PROTEIN-RELATED"/>
    <property type="match status" value="1"/>
</dbReference>
<evidence type="ECO:0000256" key="3">
    <source>
        <dbReference type="ARBA" id="ARBA00023004"/>
    </source>
</evidence>
<name>A0ABQ5TX72_9GAMM</name>
<keyword evidence="7" id="KW-1185">Reference proteome</keyword>
<evidence type="ECO:0000256" key="1">
    <source>
        <dbReference type="ARBA" id="ARBA00022617"/>
    </source>
</evidence>
<evidence type="ECO:0000256" key="2">
    <source>
        <dbReference type="ARBA" id="ARBA00022723"/>
    </source>
</evidence>
<sequence length="183" mass="20312">MKTVRLVISIFNRYLIFVLLFPATLVAEPLFQPLGKNAEQASQQSAWNLTITPDGKNLPAGHGNAQQGEQLFKQHCASCHGFGAIGASAMPLVGDVGSLTEEYPEKTVNSYWPYATTLYDYIRRAMPPSAPFSLTSNEIYALCAYILNQDDILKNDVELNEVTLPQVKMPNRDGFSPVYPNKR</sequence>
<dbReference type="PROSITE" id="PS51007">
    <property type="entry name" value="CYTC"/>
    <property type="match status" value="1"/>
</dbReference>
<keyword evidence="1 4" id="KW-0349">Heme</keyword>
<accession>A0ABQ5TX72</accession>
<evidence type="ECO:0000313" key="6">
    <source>
        <dbReference type="EMBL" id="GLQ00193.1"/>
    </source>
</evidence>
<dbReference type="InterPro" id="IPR009056">
    <property type="entry name" value="Cyt_c-like_dom"/>
</dbReference>
<dbReference type="RefSeq" id="WP_273178668.1">
    <property type="nucleotide sequence ID" value="NZ_BSND01000005.1"/>
</dbReference>
<evidence type="ECO:0000313" key="7">
    <source>
        <dbReference type="Proteomes" id="UP001161423"/>
    </source>
</evidence>
<reference evidence="6" key="1">
    <citation type="journal article" date="2014" name="Int. J. Syst. Evol. Microbiol.">
        <title>Complete genome of a new Firmicutes species belonging to the dominant human colonic microbiota ('Ruminococcus bicirculans') reveals two chromosomes and a selective capacity to utilize plant glucans.</title>
        <authorList>
            <consortium name="NISC Comparative Sequencing Program"/>
            <person name="Wegmann U."/>
            <person name="Louis P."/>
            <person name="Goesmann A."/>
            <person name="Henrissat B."/>
            <person name="Duncan S.H."/>
            <person name="Flint H.J."/>
        </authorList>
    </citation>
    <scope>NUCLEOTIDE SEQUENCE</scope>
    <source>
        <strain evidence="6">NBRC 102424</strain>
    </source>
</reference>
<evidence type="ECO:0000256" key="4">
    <source>
        <dbReference type="PROSITE-ProRule" id="PRU00433"/>
    </source>
</evidence>
<reference evidence="6" key="2">
    <citation type="submission" date="2023-01" db="EMBL/GenBank/DDBJ databases">
        <title>Draft genome sequence of Methylophaga thalassica strain NBRC 102424.</title>
        <authorList>
            <person name="Sun Q."/>
            <person name="Mori K."/>
        </authorList>
    </citation>
    <scope>NUCLEOTIDE SEQUENCE</scope>
    <source>
        <strain evidence="6">NBRC 102424</strain>
    </source>
</reference>
<proteinExistence type="predicted"/>
<keyword evidence="3 4" id="KW-0408">Iron</keyword>